<evidence type="ECO:0000313" key="4">
    <source>
        <dbReference type="Proteomes" id="UP000190135"/>
    </source>
</evidence>
<gene>
    <name evidence="3" type="ORF">SAMN05428963_101141</name>
</gene>
<dbReference type="PROSITE" id="PS50110">
    <property type="entry name" value="RESPONSE_REGULATORY"/>
    <property type="match status" value="1"/>
</dbReference>
<protein>
    <recommendedName>
        <fullName evidence="2">Response regulatory domain-containing protein</fullName>
    </recommendedName>
</protein>
<dbReference type="AlphaFoldDB" id="A0A1T4LBL9"/>
<evidence type="ECO:0000256" key="1">
    <source>
        <dbReference type="PROSITE-ProRule" id="PRU00169"/>
    </source>
</evidence>
<proteinExistence type="predicted"/>
<dbReference type="Gene3D" id="3.40.50.2300">
    <property type="match status" value="1"/>
</dbReference>
<dbReference type="Proteomes" id="UP000190135">
    <property type="component" value="Unassembled WGS sequence"/>
</dbReference>
<organism evidence="3 4">
    <name type="scientific">Consotaella salsifontis</name>
    <dbReference type="NCBI Taxonomy" id="1365950"/>
    <lineage>
        <taxon>Bacteria</taxon>
        <taxon>Pseudomonadati</taxon>
        <taxon>Pseudomonadota</taxon>
        <taxon>Alphaproteobacteria</taxon>
        <taxon>Hyphomicrobiales</taxon>
        <taxon>Aurantimonadaceae</taxon>
        <taxon>Consotaella</taxon>
    </lineage>
</organism>
<feature type="modified residue" description="4-aspartylphosphate" evidence="1">
    <location>
        <position position="51"/>
    </location>
</feature>
<evidence type="ECO:0000259" key="2">
    <source>
        <dbReference type="PROSITE" id="PS50110"/>
    </source>
</evidence>
<keyword evidence="4" id="KW-1185">Reference proteome</keyword>
<dbReference type="InterPro" id="IPR001789">
    <property type="entry name" value="Sig_transdc_resp-reg_receiver"/>
</dbReference>
<dbReference type="InterPro" id="IPR011006">
    <property type="entry name" value="CheY-like_superfamily"/>
</dbReference>
<dbReference type="SUPFAM" id="SSF52172">
    <property type="entry name" value="CheY-like"/>
    <property type="match status" value="1"/>
</dbReference>
<feature type="domain" description="Response regulatory" evidence="2">
    <location>
        <begin position="2"/>
        <end position="112"/>
    </location>
</feature>
<accession>A0A1T4LBL9</accession>
<evidence type="ECO:0000313" key="3">
    <source>
        <dbReference type="EMBL" id="SJZ51907.1"/>
    </source>
</evidence>
<sequence>MRVLIVEDEPILAMDLEDIIARDHDAECFLASTVEDSMSRIDSGIDFALLDIHLGPDGQTSLPVARELRRRNIPFCFISSCLSELPPSFGRVPKVAKPFEVRDISRVLTRVGFGS</sequence>
<dbReference type="STRING" id="1365950.SAMN05428963_101141"/>
<dbReference type="SMART" id="SM00448">
    <property type="entry name" value="REC"/>
    <property type="match status" value="1"/>
</dbReference>
<keyword evidence="1" id="KW-0597">Phosphoprotein</keyword>
<dbReference type="OrthoDB" id="582170at2"/>
<name>A0A1T4LBL9_9HYPH</name>
<dbReference type="RefSeq" id="WP_078706455.1">
    <property type="nucleotide sequence ID" value="NZ_FUXL01000001.1"/>
</dbReference>
<reference evidence="4" key="1">
    <citation type="submission" date="2017-02" db="EMBL/GenBank/DDBJ databases">
        <authorList>
            <person name="Varghese N."/>
            <person name="Submissions S."/>
        </authorList>
    </citation>
    <scope>NUCLEOTIDE SEQUENCE [LARGE SCALE GENOMIC DNA]</scope>
    <source>
        <strain evidence="4">USBA 369</strain>
    </source>
</reference>
<dbReference type="GO" id="GO:0000160">
    <property type="term" value="P:phosphorelay signal transduction system"/>
    <property type="evidence" value="ECO:0007669"/>
    <property type="project" value="InterPro"/>
</dbReference>
<dbReference type="EMBL" id="FUXL01000001">
    <property type="protein sequence ID" value="SJZ51907.1"/>
    <property type="molecule type" value="Genomic_DNA"/>
</dbReference>